<organism evidence="1 2">
    <name type="scientific">Amorphotheca resinae ATCC 22711</name>
    <dbReference type="NCBI Taxonomy" id="857342"/>
    <lineage>
        <taxon>Eukaryota</taxon>
        <taxon>Fungi</taxon>
        <taxon>Dikarya</taxon>
        <taxon>Ascomycota</taxon>
        <taxon>Pezizomycotina</taxon>
        <taxon>Leotiomycetes</taxon>
        <taxon>Helotiales</taxon>
        <taxon>Amorphothecaceae</taxon>
        <taxon>Amorphotheca</taxon>
    </lineage>
</organism>
<name>A0A2T3B161_AMORE</name>
<dbReference type="GeneID" id="36573792"/>
<dbReference type="AlphaFoldDB" id="A0A2T3B161"/>
<reference evidence="1 2" key="1">
    <citation type="journal article" date="2018" name="New Phytol.">
        <title>Comparative genomics and transcriptomics depict ericoid mycorrhizal fungi as versatile saprotrophs and plant mutualists.</title>
        <authorList>
            <person name="Martino E."/>
            <person name="Morin E."/>
            <person name="Grelet G.A."/>
            <person name="Kuo A."/>
            <person name="Kohler A."/>
            <person name="Daghino S."/>
            <person name="Barry K.W."/>
            <person name="Cichocki N."/>
            <person name="Clum A."/>
            <person name="Dockter R.B."/>
            <person name="Hainaut M."/>
            <person name="Kuo R.C."/>
            <person name="LaButti K."/>
            <person name="Lindahl B.D."/>
            <person name="Lindquist E.A."/>
            <person name="Lipzen A."/>
            <person name="Khouja H.R."/>
            <person name="Magnuson J."/>
            <person name="Murat C."/>
            <person name="Ohm R.A."/>
            <person name="Singer S.W."/>
            <person name="Spatafora J.W."/>
            <person name="Wang M."/>
            <person name="Veneault-Fourrey C."/>
            <person name="Henrissat B."/>
            <person name="Grigoriev I.V."/>
            <person name="Martin F.M."/>
            <person name="Perotto S."/>
        </authorList>
    </citation>
    <scope>NUCLEOTIDE SEQUENCE [LARGE SCALE GENOMIC DNA]</scope>
    <source>
        <strain evidence="1 2">ATCC 22711</strain>
    </source>
</reference>
<dbReference type="InterPro" id="IPR016181">
    <property type="entry name" value="Acyl_CoA_acyltransferase"/>
</dbReference>
<sequence length="201" mass="22762">MAISPKTTIQISIRPADYYDIQDCVNMMWDDVLKEEVPEGQSAEQLTHGLFYQFSSRRLYEIKEGDKLLAFGLVLIIGDNYHLALFQSSNPGQGYGGRLFDKIYKDAPASITLGTRRGSKALGFYMHKKSPTKIARSTDPEITRVPMIWLLFAKKPGQDWPAMFKDGLNSSMSQRLLLLPMLLRFGLSPTANQMLLPRNEL</sequence>
<dbReference type="Proteomes" id="UP000241818">
    <property type="component" value="Unassembled WGS sequence"/>
</dbReference>
<evidence type="ECO:0000313" key="1">
    <source>
        <dbReference type="EMBL" id="PSS18291.1"/>
    </source>
</evidence>
<dbReference type="SUPFAM" id="SSF55729">
    <property type="entry name" value="Acyl-CoA N-acyltransferases (Nat)"/>
    <property type="match status" value="1"/>
</dbReference>
<dbReference type="InParanoid" id="A0A2T3B161"/>
<gene>
    <name evidence="1" type="ORF">M430DRAFT_27762</name>
</gene>
<dbReference type="RefSeq" id="XP_024720643.1">
    <property type="nucleotide sequence ID" value="XM_024865711.1"/>
</dbReference>
<evidence type="ECO:0000313" key="2">
    <source>
        <dbReference type="Proteomes" id="UP000241818"/>
    </source>
</evidence>
<dbReference type="EMBL" id="KZ679011">
    <property type="protein sequence ID" value="PSS18291.1"/>
    <property type="molecule type" value="Genomic_DNA"/>
</dbReference>
<evidence type="ECO:0008006" key="3">
    <source>
        <dbReference type="Google" id="ProtNLM"/>
    </source>
</evidence>
<keyword evidence="2" id="KW-1185">Reference proteome</keyword>
<accession>A0A2T3B161</accession>
<proteinExistence type="predicted"/>
<protein>
    <recommendedName>
        <fullName evidence="3">N-acetyltransferase domain-containing protein</fullName>
    </recommendedName>
</protein>